<feature type="domain" description="OmpR/PhoB-type" evidence="6">
    <location>
        <begin position="1"/>
        <end position="90"/>
    </location>
</feature>
<keyword evidence="2" id="KW-0805">Transcription regulation</keyword>
<dbReference type="EMBL" id="BAAAND010000001">
    <property type="protein sequence ID" value="GAA1563225.1"/>
    <property type="molecule type" value="Genomic_DNA"/>
</dbReference>
<dbReference type="PANTHER" id="PTHR35807">
    <property type="entry name" value="TRANSCRIPTIONAL REGULATOR REDD-RELATED"/>
    <property type="match status" value="1"/>
</dbReference>
<evidence type="ECO:0000313" key="8">
    <source>
        <dbReference type="Proteomes" id="UP001500190"/>
    </source>
</evidence>
<comment type="similarity">
    <text evidence="1">Belongs to the AfsR/DnrI/RedD regulatory family.</text>
</comment>
<dbReference type="SMART" id="SM00862">
    <property type="entry name" value="Trans_reg_C"/>
    <property type="match status" value="1"/>
</dbReference>
<comment type="caution">
    <text evidence="7">The sequence shown here is derived from an EMBL/GenBank/DDBJ whole genome shotgun (WGS) entry which is preliminary data.</text>
</comment>
<dbReference type="InterPro" id="IPR036388">
    <property type="entry name" value="WH-like_DNA-bd_sf"/>
</dbReference>
<dbReference type="Proteomes" id="UP001500190">
    <property type="component" value="Unassembled WGS sequence"/>
</dbReference>
<evidence type="ECO:0000256" key="1">
    <source>
        <dbReference type="ARBA" id="ARBA00005820"/>
    </source>
</evidence>
<dbReference type="InterPro" id="IPR051677">
    <property type="entry name" value="AfsR-DnrI-RedD_regulator"/>
</dbReference>
<protein>
    <submittedName>
        <fullName evidence="7">BTAD domain-containing putative transcriptional regulator</fullName>
    </submittedName>
</protein>
<dbReference type="PRINTS" id="PR00364">
    <property type="entry name" value="DISEASERSIST"/>
</dbReference>
<dbReference type="SMART" id="SM01043">
    <property type="entry name" value="BTAD"/>
    <property type="match status" value="1"/>
</dbReference>
<evidence type="ECO:0000256" key="4">
    <source>
        <dbReference type="ARBA" id="ARBA00023163"/>
    </source>
</evidence>
<organism evidence="7 8">
    <name type="scientific">Kribbella karoonensis</name>
    <dbReference type="NCBI Taxonomy" id="324851"/>
    <lineage>
        <taxon>Bacteria</taxon>
        <taxon>Bacillati</taxon>
        <taxon>Actinomycetota</taxon>
        <taxon>Actinomycetes</taxon>
        <taxon>Propionibacteriales</taxon>
        <taxon>Kribbellaceae</taxon>
        <taxon>Kribbella</taxon>
    </lineage>
</organism>
<dbReference type="CDD" id="cd15831">
    <property type="entry name" value="BTAD"/>
    <property type="match status" value="1"/>
</dbReference>
<dbReference type="InterPro" id="IPR011990">
    <property type="entry name" value="TPR-like_helical_dom_sf"/>
</dbReference>
<dbReference type="Gene3D" id="1.25.40.10">
    <property type="entry name" value="Tetratricopeptide repeat domain"/>
    <property type="match status" value="3"/>
</dbReference>
<accession>A0ABN2CTP5</accession>
<keyword evidence="4" id="KW-0804">Transcription</keyword>
<evidence type="ECO:0000313" key="7">
    <source>
        <dbReference type="EMBL" id="GAA1563225.1"/>
    </source>
</evidence>
<dbReference type="InterPro" id="IPR019734">
    <property type="entry name" value="TPR_rpt"/>
</dbReference>
<gene>
    <name evidence="7" type="ORF">GCM10009742_00390</name>
</gene>
<dbReference type="Gene3D" id="3.40.50.300">
    <property type="entry name" value="P-loop containing nucleotide triphosphate hydrolases"/>
    <property type="match status" value="1"/>
</dbReference>
<dbReference type="Gene3D" id="1.10.10.10">
    <property type="entry name" value="Winged helix-like DNA-binding domain superfamily/Winged helix DNA-binding domain"/>
    <property type="match status" value="1"/>
</dbReference>
<name>A0ABN2CTP5_9ACTN</name>
<dbReference type="PANTHER" id="PTHR35807:SF1">
    <property type="entry name" value="TRANSCRIPTIONAL REGULATOR REDD"/>
    <property type="match status" value="1"/>
</dbReference>
<dbReference type="PROSITE" id="PS51755">
    <property type="entry name" value="OMPR_PHOB"/>
    <property type="match status" value="1"/>
</dbReference>
<dbReference type="RefSeq" id="WP_344187088.1">
    <property type="nucleotide sequence ID" value="NZ_BAAAND010000001.1"/>
</dbReference>
<dbReference type="Pfam" id="PF03704">
    <property type="entry name" value="BTAD"/>
    <property type="match status" value="1"/>
</dbReference>
<evidence type="ECO:0000256" key="2">
    <source>
        <dbReference type="ARBA" id="ARBA00023015"/>
    </source>
</evidence>
<sequence length="981" mass="104951">MRFGVLGPLQVLDDDGAPVPVTAPRLRVLLAALLVCADQEVSVSELAELIWPLAMPVSPRDAVQTYVRRLRGLLGRGRIETGPTGYRIRLAPDEFDAALFRDAVARARTTTDLAERSAVLDRGLRFWRTEPLEEFADRPLVRDAVARLSDERLAALELSIGAQLELGGHHALIPELQALTRAHPTHEGLWGQLMLALHRSGRQSEAFTAYDELAAHLAEQLGVDPGLTIRQLRQSLLTDSAPHPPSTAPTDWTVQQQLPLGVGDFVGRAELLARGSAALLPAAGKVPVVAITGPPGAGKTATAIRLAHSLVDAYPDGQWYVELGRGPASRDRVGVLEELLRASGADPRALAGDEHDLAKLLRTRIAGRRVLLVLDDARTDEQVRAVLPGTPGAGVLVTSRRQLLGLVATAGAMPLSVPALPDDEAIGLLVQILGKHRVESEREQCLRLVRLCGGLPLALRIAAANLLFQSHVEIGAYCDELAGPDRVARLAVTGDPETAVRPVFDLAYDVLDADARRCFRLIALSPAHDLTTASAAALLGCPEPKAAQLLATLAMSNLLQVVAPGRFALHDLLRLYAAQLVAPDPEASDAWRRLVGWYVGTTRAAVQPAYRPLIDPPEPDAGYRIPEAGVAREWLDAEFRNLLAVATDPRSGRAAADLAEALRHYMFVQLHFAEWEQLCRAGIGAARDARTEGLLWQSLATRLHVLNDSIGSIEMGRRALELFQASGFVIGEAAMLANLGLAHNTLGELDVAAELLCLSVARFRDCGADTLCANALLNLSHNQILLGDAAAALASTNECLALEPDDPVALIARINRGTALRMLGDLDGARSDLIAGLQAEHRRNRASCFAELALTELAAGNLCTALSHANSGIALTDGTPLTEAETRVALGWVQLAQGNLPSAQATFTATLTLSTTKNLTLYTAESHLGLAHCLRESNPPLSTQSATTALHLATKTHHAALAARCEHFLEAPRRRVPAKTS</sequence>
<dbReference type="Pfam" id="PF00931">
    <property type="entry name" value="NB-ARC"/>
    <property type="match status" value="1"/>
</dbReference>
<dbReference type="SMART" id="SM00028">
    <property type="entry name" value="TPR"/>
    <property type="match status" value="4"/>
</dbReference>
<dbReference type="InterPro" id="IPR001867">
    <property type="entry name" value="OmpR/PhoB-type_DNA-bd"/>
</dbReference>
<evidence type="ECO:0000259" key="6">
    <source>
        <dbReference type="PROSITE" id="PS51755"/>
    </source>
</evidence>
<dbReference type="InterPro" id="IPR005158">
    <property type="entry name" value="BTAD"/>
</dbReference>
<dbReference type="SUPFAM" id="SSF46894">
    <property type="entry name" value="C-terminal effector domain of the bipartite response regulators"/>
    <property type="match status" value="1"/>
</dbReference>
<dbReference type="InterPro" id="IPR027417">
    <property type="entry name" value="P-loop_NTPase"/>
</dbReference>
<dbReference type="InterPro" id="IPR002182">
    <property type="entry name" value="NB-ARC"/>
</dbReference>
<proteinExistence type="inferred from homology"/>
<reference evidence="7 8" key="1">
    <citation type="journal article" date="2019" name="Int. J. Syst. Evol. Microbiol.">
        <title>The Global Catalogue of Microorganisms (GCM) 10K type strain sequencing project: providing services to taxonomists for standard genome sequencing and annotation.</title>
        <authorList>
            <consortium name="The Broad Institute Genomics Platform"/>
            <consortium name="The Broad Institute Genome Sequencing Center for Infectious Disease"/>
            <person name="Wu L."/>
            <person name="Ma J."/>
        </authorList>
    </citation>
    <scope>NUCLEOTIDE SEQUENCE [LARGE SCALE GENOMIC DNA]</scope>
    <source>
        <strain evidence="7 8">JCM 14304</strain>
    </source>
</reference>
<feature type="DNA-binding region" description="OmpR/PhoB-type" evidence="5">
    <location>
        <begin position="1"/>
        <end position="90"/>
    </location>
</feature>
<evidence type="ECO:0000256" key="3">
    <source>
        <dbReference type="ARBA" id="ARBA00023125"/>
    </source>
</evidence>
<evidence type="ECO:0000256" key="5">
    <source>
        <dbReference type="PROSITE-ProRule" id="PRU01091"/>
    </source>
</evidence>
<dbReference type="SUPFAM" id="SSF52540">
    <property type="entry name" value="P-loop containing nucleoside triphosphate hydrolases"/>
    <property type="match status" value="1"/>
</dbReference>
<dbReference type="SUPFAM" id="SSF48452">
    <property type="entry name" value="TPR-like"/>
    <property type="match status" value="3"/>
</dbReference>
<dbReference type="InterPro" id="IPR016032">
    <property type="entry name" value="Sig_transdc_resp-reg_C-effctor"/>
</dbReference>
<keyword evidence="3 5" id="KW-0238">DNA-binding</keyword>
<keyword evidence="8" id="KW-1185">Reference proteome</keyword>